<protein>
    <submittedName>
        <fullName evidence="3">GTP-binding protein</fullName>
    </submittedName>
</protein>
<feature type="compositionally biased region" description="Polar residues" evidence="1">
    <location>
        <begin position="186"/>
        <end position="195"/>
    </location>
</feature>
<dbReference type="PANTHER" id="PTHR11649">
    <property type="entry name" value="MSS1/TRME-RELATED GTP-BINDING PROTEIN"/>
    <property type="match status" value="1"/>
</dbReference>
<reference evidence="3 4" key="1">
    <citation type="submission" date="2021-06" db="EMBL/GenBank/DDBJ databases">
        <title>Genome sequence of Babesia caballi.</title>
        <authorList>
            <person name="Yamagishi J."/>
            <person name="Kidaka T."/>
            <person name="Ochi A."/>
        </authorList>
    </citation>
    <scope>NUCLEOTIDE SEQUENCE [LARGE SCALE GENOMIC DNA]</scope>
    <source>
        <strain evidence="3">USDA-D6B2</strain>
    </source>
</reference>
<organism evidence="3 4">
    <name type="scientific">Babesia caballi</name>
    <dbReference type="NCBI Taxonomy" id="5871"/>
    <lineage>
        <taxon>Eukaryota</taxon>
        <taxon>Sar</taxon>
        <taxon>Alveolata</taxon>
        <taxon>Apicomplexa</taxon>
        <taxon>Aconoidasida</taxon>
        <taxon>Piroplasmida</taxon>
        <taxon>Babesiidae</taxon>
        <taxon>Babesia</taxon>
    </lineage>
</organism>
<evidence type="ECO:0000313" key="4">
    <source>
        <dbReference type="Proteomes" id="UP001497744"/>
    </source>
</evidence>
<dbReference type="SUPFAM" id="SSF52540">
    <property type="entry name" value="P-loop containing nucleoside triphosphate hydrolases"/>
    <property type="match status" value="1"/>
</dbReference>
<dbReference type="InterPro" id="IPR006073">
    <property type="entry name" value="GTP-bd"/>
</dbReference>
<dbReference type="PANTHER" id="PTHR11649:SF13">
    <property type="entry name" value="ENGB-TYPE G DOMAIN-CONTAINING PROTEIN"/>
    <property type="match status" value="1"/>
</dbReference>
<dbReference type="Pfam" id="PF01926">
    <property type="entry name" value="MMR_HSR1"/>
    <property type="match status" value="1"/>
</dbReference>
<name>A0AAV4M4N7_BABCB</name>
<dbReference type="Gene3D" id="3.40.50.300">
    <property type="entry name" value="P-loop containing nucleotide triphosphate hydrolases"/>
    <property type="match status" value="1"/>
</dbReference>
<evidence type="ECO:0000259" key="2">
    <source>
        <dbReference type="Pfam" id="PF01926"/>
    </source>
</evidence>
<dbReference type="EMBL" id="BPLF01000006">
    <property type="protein sequence ID" value="GIX66311.1"/>
    <property type="molecule type" value="Genomic_DNA"/>
</dbReference>
<evidence type="ECO:0000256" key="1">
    <source>
        <dbReference type="SAM" id="MobiDB-lite"/>
    </source>
</evidence>
<proteinExistence type="predicted"/>
<sequence>MNVATRGTRLLRRPAVGEPYLARPFVNIYDPLGDAEPPFLSEANGRYANALFAKRVSPNPVYVADTVDKAPRRRCPQVAVVGHSNVGKSSLLNSLLYGEMVPRFARDVISNAKMLKEPLFAPVSHTPGRTRHMFTFDLGDDLSLVDLPGYGFAKVPDVSGMQQVVGVTCGVGCEKRVVGAGKQVPQAGSQSTTSFVAHRQPQGAGGTGHQALEHAGGHARALPGGAHQVRGAETSGATPGVPAGRGDA</sequence>
<dbReference type="GeneID" id="94197792"/>
<dbReference type="GO" id="GO:0005525">
    <property type="term" value="F:GTP binding"/>
    <property type="evidence" value="ECO:0007669"/>
    <property type="project" value="InterPro"/>
</dbReference>
<dbReference type="AlphaFoldDB" id="A0AAV4M4N7"/>
<dbReference type="Proteomes" id="UP001497744">
    <property type="component" value="Unassembled WGS sequence"/>
</dbReference>
<feature type="domain" description="G" evidence="2">
    <location>
        <begin position="77"/>
        <end position="151"/>
    </location>
</feature>
<gene>
    <name evidence="3" type="ORF">BcabD6B2_57470</name>
</gene>
<feature type="region of interest" description="Disordered" evidence="1">
    <location>
        <begin position="182"/>
        <end position="248"/>
    </location>
</feature>
<evidence type="ECO:0000313" key="3">
    <source>
        <dbReference type="EMBL" id="GIX66311.1"/>
    </source>
</evidence>
<dbReference type="RefSeq" id="XP_067718380.1">
    <property type="nucleotide sequence ID" value="XM_067862279.1"/>
</dbReference>
<accession>A0AAV4M4N7</accession>
<keyword evidence="4" id="KW-1185">Reference proteome</keyword>
<dbReference type="InterPro" id="IPR027417">
    <property type="entry name" value="P-loop_NTPase"/>
</dbReference>
<comment type="caution">
    <text evidence="3">The sequence shown here is derived from an EMBL/GenBank/DDBJ whole genome shotgun (WGS) entry which is preliminary data.</text>
</comment>